<organism evidence="3 4">
    <name type="scientific">Triparma strigata</name>
    <dbReference type="NCBI Taxonomy" id="1606541"/>
    <lineage>
        <taxon>Eukaryota</taxon>
        <taxon>Sar</taxon>
        <taxon>Stramenopiles</taxon>
        <taxon>Ochrophyta</taxon>
        <taxon>Bolidophyceae</taxon>
        <taxon>Parmales</taxon>
        <taxon>Triparmaceae</taxon>
        <taxon>Triparma</taxon>
    </lineage>
</organism>
<dbReference type="Proteomes" id="UP001165085">
    <property type="component" value="Unassembled WGS sequence"/>
</dbReference>
<accession>A0A9W7B6B9</accession>
<sequence length="902" mass="100253">MSVLKSQIEHNFLGVAVMCVGSMACGTDVPGSDVDLTVVVPPDLIAEAGGAGNFLTSILYFLTCLSTNENSDLSLGGSRIESVELLAKTSSPIIRAEINGTQADISINKINAVAATAFLCNTFRRQNGSPLAQTKDFLSTCIKAIKSWAMNESAKYVNQTVIGARENMFSSYCYSIMVLALFSQKSPTTLVEFFEEFFKYYSEFDWERQCLTVKGGIAHGMLPSKPSEPVVDTNAEPTSATADFNANLDAELYLYKDFGRKVLEGSSWIHVQGANVQDPINFGNNISKGVSEESLKKTILAFKFGLQHLALIRKYGNLTNEADGIFSMKSASQAPWELARHFPFLWPSYLIEDPSKTADDFNPLAKYNEFKEFLNMQSSSPVGTSNNLKAPPGKFLCPFCLKKISGKEKQEEHLKSHHWVTLSFLPQQRLHEILFRGQTFVKDTEDISRADACPVFLFDTQQNESPRESVEAEWGAGFINGGLTTFLGKEGGVGRRISDLAPPSPQADVVSRKSPFESTPPTTPKHRSAGVNGLSGLTVDVTRRSRIDSFNSDSAPSSPMTPQQGMGSKKRRNRNRKKKGFIGNDWILRPLLCHEDMFINIKMMIHVCRLAGHPHVFLDFKEDDLTIGTNKKGRKKNRYRMNSKGEFDTSSSIGTIDSLDFQGLQVWDRLGRDDYNVDQTMEQDEHQYETADEVKAQSSGRKLLAAPSGEDLEYEDYTARRKSLGESGNEEDIKKATSRVPTNTSPAMSWADRANPYAERKAPTSAEITVAGVIIRARLISEEFQEVVDPALKDREAQKQLAKGNDGDGWFKETKKRIMWVLNVQDHNYNIVLFHSTISGKKSISINGTCLAVKSKALVDFGGKFKFKLGWIKMLISVESKLSGNFRYKLCMDGLKDPILIC</sequence>
<evidence type="ECO:0000259" key="2">
    <source>
        <dbReference type="Pfam" id="PF26180"/>
    </source>
</evidence>
<name>A0A9W7B6B9_9STRA</name>
<dbReference type="InterPro" id="IPR038513">
    <property type="entry name" value="FAIM1_dom_sf"/>
</dbReference>
<protein>
    <recommendedName>
        <fullName evidence="2">PAP/OAS1 substrate-binding-related domain-containing protein</fullName>
    </recommendedName>
</protein>
<dbReference type="InterPro" id="IPR043519">
    <property type="entry name" value="NT_sf"/>
</dbReference>
<dbReference type="Gene3D" id="1.10.1410.10">
    <property type="match status" value="1"/>
</dbReference>
<feature type="region of interest" description="Disordered" evidence="1">
    <location>
        <begin position="494"/>
        <end position="535"/>
    </location>
</feature>
<dbReference type="PANTHER" id="PTHR45979">
    <property type="entry name" value="PAP/OAS1 SUBSTRATE-BINDING DOMAIN SUPERFAMILY"/>
    <property type="match status" value="1"/>
</dbReference>
<gene>
    <name evidence="3" type="ORF">TrST_g12823</name>
</gene>
<dbReference type="Pfam" id="PF26180">
    <property type="entry name" value="PAP-OAS1"/>
    <property type="match status" value="1"/>
</dbReference>
<dbReference type="InterPro" id="IPR010695">
    <property type="entry name" value="FAIM1"/>
</dbReference>
<dbReference type="PANTHER" id="PTHR45979:SF30">
    <property type="entry name" value="NUCLEOTIDYLTRANSFERASE"/>
    <property type="match status" value="1"/>
</dbReference>
<dbReference type="AlphaFoldDB" id="A0A9W7B6B9"/>
<dbReference type="Gene3D" id="2.40.128.180">
    <property type="match status" value="1"/>
</dbReference>
<proteinExistence type="predicted"/>
<comment type="caution">
    <text evidence="3">The sequence shown here is derived from an EMBL/GenBank/DDBJ whole genome shotgun (WGS) entry which is preliminary data.</text>
</comment>
<evidence type="ECO:0000313" key="3">
    <source>
        <dbReference type="EMBL" id="GMH84971.1"/>
    </source>
</evidence>
<feature type="region of interest" description="Disordered" evidence="1">
    <location>
        <begin position="682"/>
        <end position="709"/>
    </location>
</feature>
<dbReference type="SUPFAM" id="SSF81631">
    <property type="entry name" value="PAP/OAS1 substrate-binding domain"/>
    <property type="match status" value="1"/>
</dbReference>
<feature type="compositionally biased region" description="Basic and acidic residues" evidence="1">
    <location>
        <begin position="683"/>
        <end position="695"/>
    </location>
</feature>
<dbReference type="EMBL" id="BRXY01000298">
    <property type="protein sequence ID" value="GMH84971.1"/>
    <property type="molecule type" value="Genomic_DNA"/>
</dbReference>
<evidence type="ECO:0000313" key="4">
    <source>
        <dbReference type="Proteomes" id="UP001165085"/>
    </source>
</evidence>
<feature type="domain" description="PAP/OAS1 substrate-binding-related" evidence="2">
    <location>
        <begin position="140"/>
        <end position="312"/>
    </location>
</feature>
<dbReference type="SUPFAM" id="SSF81301">
    <property type="entry name" value="Nucleotidyltransferase"/>
    <property type="match status" value="1"/>
</dbReference>
<feature type="region of interest" description="Disordered" evidence="1">
    <location>
        <begin position="548"/>
        <end position="576"/>
    </location>
</feature>
<feature type="compositionally biased region" description="Polar residues" evidence="1">
    <location>
        <begin position="548"/>
        <end position="566"/>
    </location>
</feature>
<feature type="region of interest" description="Disordered" evidence="1">
    <location>
        <begin position="722"/>
        <end position="761"/>
    </location>
</feature>
<evidence type="ECO:0000256" key="1">
    <source>
        <dbReference type="SAM" id="MobiDB-lite"/>
    </source>
</evidence>
<keyword evidence="4" id="KW-1185">Reference proteome</keyword>
<dbReference type="InterPro" id="IPR058921">
    <property type="entry name" value="PAP/OAS1-rel"/>
</dbReference>
<dbReference type="InterPro" id="IPR058920">
    <property type="entry name" value="PAP-OAS1-bd-rel"/>
</dbReference>
<reference evidence="4" key="1">
    <citation type="journal article" date="2023" name="Commun. Biol.">
        <title>Genome analysis of Parmales, the sister group of diatoms, reveals the evolutionary specialization of diatoms from phago-mixotrophs to photoautotrophs.</title>
        <authorList>
            <person name="Ban H."/>
            <person name="Sato S."/>
            <person name="Yoshikawa S."/>
            <person name="Yamada K."/>
            <person name="Nakamura Y."/>
            <person name="Ichinomiya M."/>
            <person name="Sato N."/>
            <person name="Blanc-Mathieu R."/>
            <person name="Endo H."/>
            <person name="Kuwata A."/>
            <person name="Ogata H."/>
        </authorList>
    </citation>
    <scope>NUCLEOTIDE SEQUENCE [LARGE SCALE GENOMIC DNA]</scope>
    <source>
        <strain evidence="4">NIES 3701</strain>
    </source>
</reference>
<dbReference type="Gene3D" id="3.30.460.10">
    <property type="entry name" value="Beta Polymerase, domain 2"/>
    <property type="match status" value="1"/>
</dbReference>
<dbReference type="PROSITE" id="PS51257">
    <property type="entry name" value="PROKAR_LIPOPROTEIN"/>
    <property type="match status" value="1"/>
</dbReference>
<dbReference type="OrthoDB" id="196353at2759"/>
<dbReference type="Pfam" id="PF06905">
    <property type="entry name" value="FAIM1"/>
    <property type="match status" value="1"/>
</dbReference>